<comment type="caution">
    <text evidence="1">The sequence shown here is derived from an EMBL/GenBank/DDBJ whole genome shotgun (WGS) entry which is preliminary data.</text>
</comment>
<reference evidence="1 2" key="1">
    <citation type="submission" date="2020-08" db="EMBL/GenBank/DDBJ databases">
        <title>Genomic Encyclopedia of Type Strains, Phase IV (KMG-IV): sequencing the most valuable type-strain genomes for metagenomic binning, comparative biology and taxonomic classification.</title>
        <authorList>
            <person name="Goeker M."/>
        </authorList>
    </citation>
    <scope>NUCLEOTIDE SEQUENCE [LARGE SCALE GENOMIC DNA]</scope>
    <source>
        <strain evidence="1 2">DSM 17976</strain>
    </source>
</reference>
<dbReference type="EMBL" id="JACIBY010000006">
    <property type="protein sequence ID" value="MBB3839130.1"/>
    <property type="molecule type" value="Genomic_DNA"/>
</dbReference>
<evidence type="ECO:0000313" key="2">
    <source>
        <dbReference type="Proteomes" id="UP000541352"/>
    </source>
</evidence>
<protein>
    <submittedName>
        <fullName evidence="1">Uncharacterized protein</fullName>
    </submittedName>
</protein>
<evidence type="ECO:0000313" key="1">
    <source>
        <dbReference type="EMBL" id="MBB3839130.1"/>
    </source>
</evidence>
<name>A0A7W6EQZ6_9BACT</name>
<gene>
    <name evidence="1" type="ORF">FHS57_003136</name>
</gene>
<dbReference type="AlphaFoldDB" id="A0A7W6EQZ6"/>
<sequence length="35" mass="4137">MKIIIFLSISFLMIQNSFAQKKNKAPYFSREVTIE</sequence>
<proteinExistence type="predicted"/>
<accession>A0A7W6EQZ6</accession>
<dbReference type="Proteomes" id="UP000541352">
    <property type="component" value="Unassembled WGS sequence"/>
</dbReference>
<organism evidence="1 2">
    <name type="scientific">Runella defluvii</name>
    <dbReference type="NCBI Taxonomy" id="370973"/>
    <lineage>
        <taxon>Bacteria</taxon>
        <taxon>Pseudomonadati</taxon>
        <taxon>Bacteroidota</taxon>
        <taxon>Cytophagia</taxon>
        <taxon>Cytophagales</taxon>
        <taxon>Spirosomataceae</taxon>
        <taxon>Runella</taxon>
    </lineage>
</organism>
<keyword evidence="2" id="KW-1185">Reference proteome</keyword>